<dbReference type="InterPro" id="IPR051262">
    <property type="entry name" value="SMP-30/CGR1_Lactonase"/>
</dbReference>
<sequence length="351" mass="36942">MVNGIAAWIALALALALQPKPAGELRSDNGSIERSAPELDDLVPSKARIEVLATGFGWSEGPVWIGQGGGYLLFSDVPANRIHRWTATEGASLFLHPSGGTVRAGFREPGANGLKPGGSTSILVADQGNRAIARLDLRTKAKRFLARRFKGKKFNSPNDLAVGPDGSIWFTDPPYGLEGINASPLKEQPVNGVYRLAPDGQVALVESGLRFPNGIAFSRDGATLYVSNSDPARAVILSYQVAADGALSRRRVFSDMTALAWKGLPGLPDGMTVDERGNLWATGPGGVHVFRPDGRELGLISTGAAISNCAFGGSDGRTLFMTSGNKVAAVQTKVRGAPHRLPPVTPRAPSS</sequence>
<dbReference type="InterPro" id="IPR011042">
    <property type="entry name" value="6-blade_b-propeller_TolB-like"/>
</dbReference>
<dbReference type="EC" id="3.1.1.17" evidence="3"/>
<gene>
    <name evidence="3" type="ORF">AVDCRST_MAG09-469</name>
</gene>
<accession>A0A6J4SGF2</accession>
<feature type="domain" description="SMP-30/Gluconolactonase/LRE-like region" evidence="2">
    <location>
        <begin position="58"/>
        <end position="324"/>
    </location>
</feature>
<evidence type="ECO:0000259" key="2">
    <source>
        <dbReference type="Pfam" id="PF08450"/>
    </source>
</evidence>
<dbReference type="Pfam" id="PF08450">
    <property type="entry name" value="SGL"/>
    <property type="match status" value="1"/>
</dbReference>
<dbReference type="SUPFAM" id="SSF63829">
    <property type="entry name" value="Calcium-dependent phosphotriesterase"/>
    <property type="match status" value="1"/>
</dbReference>
<dbReference type="AlphaFoldDB" id="A0A6J4SGF2"/>
<dbReference type="InterPro" id="IPR013658">
    <property type="entry name" value="SGL"/>
</dbReference>
<keyword evidence="1 3" id="KW-0378">Hydrolase</keyword>
<proteinExistence type="predicted"/>
<dbReference type="Gene3D" id="2.120.10.30">
    <property type="entry name" value="TolB, C-terminal domain"/>
    <property type="match status" value="1"/>
</dbReference>
<evidence type="ECO:0000256" key="1">
    <source>
        <dbReference type="ARBA" id="ARBA00022801"/>
    </source>
</evidence>
<protein>
    <submittedName>
        <fullName evidence="3">Gluconolactonase</fullName>
        <ecNumber evidence="3">3.1.1.17</ecNumber>
    </submittedName>
</protein>
<dbReference type="PANTHER" id="PTHR47572">
    <property type="entry name" value="LIPOPROTEIN-RELATED"/>
    <property type="match status" value="1"/>
</dbReference>
<organism evidence="3">
    <name type="scientific">uncultured Sphingomonas sp</name>
    <dbReference type="NCBI Taxonomy" id="158754"/>
    <lineage>
        <taxon>Bacteria</taxon>
        <taxon>Pseudomonadati</taxon>
        <taxon>Pseudomonadota</taxon>
        <taxon>Alphaproteobacteria</taxon>
        <taxon>Sphingomonadales</taxon>
        <taxon>Sphingomonadaceae</taxon>
        <taxon>Sphingomonas</taxon>
        <taxon>environmental samples</taxon>
    </lineage>
</organism>
<dbReference type="GO" id="GO:0004341">
    <property type="term" value="F:gluconolactonase activity"/>
    <property type="evidence" value="ECO:0007669"/>
    <property type="project" value="UniProtKB-EC"/>
</dbReference>
<evidence type="ECO:0000313" key="3">
    <source>
        <dbReference type="EMBL" id="CAA9498745.1"/>
    </source>
</evidence>
<name>A0A6J4SGF2_9SPHN</name>
<dbReference type="RefSeq" id="WP_294172138.1">
    <property type="nucleotide sequence ID" value="NZ_CADCVZ010000013.1"/>
</dbReference>
<reference evidence="3" key="1">
    <citation type="submission" date="2020-02" db="EMBL/GenBank/DDBJ databases">
        <authorList>
            <person name="Meier V. D."/>
        </authorList>
    </citation>
    <scope>NUCLEOTIDE SEQUENCE</scope>
    <source>
        <strain evidence="3">AVDCRST_MAG09</strain>
    </source>
</reference>
<dbReference type="PANTHER" id="PTHR47572:SF4">
    <property type="entry name" value="LACTONASE DRP35"/>
    <property type="match status" value="1"/>
</dbReference>
<dbReference type="EMBL" id="CADCVZ010000013">
    <property type="protein sequence ID" value="CAA9498745.1"/>
    <property type="molecule type" value="Genomic_DNA"/>
</dbReference>